<evidence type="ECO:0000313" key="2">
    <source>
        <dbReference type="Proteomes" id="UP001054945"/>
    </source>
</evidence>
<comment type="caution">
    <text evidence="1">The sequence shown here is derived from an EMBL/GenBank/DDBJ whole genome shotgun (WGS) entry which is preliminary data.</text>
</comment>
<dbReference type="AlphaFoldDB" id="A0AAV4QA35"/>
<proteinExistence type="predicted"/>
<protein>
    <submittedName>
        <fullName evidence="1">Uncharacterized protein</fullName>
    </submittedName>
</protein>
<dbReference type="Proteomes" id="UP001054945">
    <property type="component" value="Unassembled WGS sequence"/>
</dbReference>
<dbReference type="EMBL" id="BPLR01005777">
    <property type="protein sequence ID" value="GIY04946.1"/>
    <property type="molecule type" value="Genomic_DNA"/>
</dbReference>
<reference evidence="1 2" key="1">
    <citation type="submission" date="2021-06" db="EMBL/GenBank/DDBJ databases">
        <title>Caerostris extrusa draft genome.</title>
        <authorList>
            <person name="Kono N."/>
            <person name="Arakawa K."/>
        </authorList>
    </citation>
    <scope>NUCLEOTIDE SEQUENCE [LARGE SCALE GENOMIC DNA]</scope>
</reference>
<keyword evidence="2" id="KW-1185">Reference proteome</keyword>
<evidence type="ECO:0000313" key="1">
    <source>
        <dbReference type="EMBL" id="GIY04946.1"/>
    </source>
</evidence>
<accession>A0AAV4QA35</accession>
<sequence>MEEFPTCHLRPFLNIGFYPKQHQLQRGLLNLIVAKERHYHGQLFFNGSVLSCKSLEVGSKLQYPAISSSLLQSVWNLKDCFLESRKSN</sequence>
<name>A0AAV4QA35_CAEEX</name>
<gene>
    <name evidence="1" type="ORF">CEXT_573661</name>
</gene>
<organism evidence="1 2">
    <name type="scientific">Caerostris extrusa</name>
    <name type="common">Bark spider</name>
    <name type="synonym">Caerostris bankana</name>
    <dbReference type="NCBI Taxonomy" id="172846"/>
    <lineage>
        <taxon>Eukaryota</taxon>
        <taxon>Metazoa</taxon>
        <taxon>Ecdysozoa</taxon>
        <taxon>Arthropoda</taxon>
        <taxon>Chelicerata</taxon>
        <taxon>Arachnida</taxon>
        <taxon>Araneae</taxon>
        <taxon>Araneomorphae</taxon>
        <taxon>Entelegynae</taxon>
        <taxon>Araneoidea</taxon>
        <taxon>Araneidae</taxon>
        <taxon>Caerostris</taxon>
    </lineage>
</organism>